<dbReference type="FunFam" id="3.40.50.300:FF:000287">
    <property type="entry name" value="Multidrug ABC transporter ATP-binding protein"/>
    <property type="match status" value="1"/>
</dbReference>
<evidence type="ECO:0000256" key="1">
    <source>
        <dbReference type="ARBA" id="ARBA00004651"/>
    </source>
</evidence>
<organism evidence="13 14">
    <name type="scientific">Bacillus thermozeamaize</name>
    <dbReference type="NCBI Taxonomy" id="230954"/>
    <lineage>
        <taxon>Bacteria</taxon>
        <taxon>Bacillati</taxon>
        <taxon>Bacillota</taxon>
        <taxon>Bacilli</taxon>
        <taxon>Bacillales</taxon>
        <taxon>Bacillaceae</taxon>
        <taxon>Bacillus</taxon>
    </lineage>
</organism>
<dbReference type="PANTHER" id="PTHR43394">
    <property type="entry name" value="ATP-DEPENDENT PERMEASE MDL1, MITOCHONDRIAL"/>
    <property type="match status" value="1"/>
</dbReference>
<dbReference type="Gene3D" id="3.40.50.300">
    <property type="entry name" value="P-loop containing nucleotide triphosphate hydrolases"/>
    <property type="match status" value="1"/>
</dbReference>
<evidence type="ECO:0000313" key="13">
    <source>
        <dbReference type="EMBL" id="OUM84428.1"/>
    </source>
</evidence>
<dbReference type="InterPro" id="IPR003439">
    <property type="entry name" value="ABC_transporter-like_ATP-bd"/>
</dbReference>
<comment type="similarity">
    <text evidence="2">Belongs to the ABC transporter superfamily.</text>
</comment>
<dbReference type="InterPro" id="IPR003593">
    <property type="entry name" value="AAA+_ATPase"/>
</dbReference>
<keyword evidence="3" id="KW-0813">Transport</keyword>
<feature type="transmembrane region" description="Helical" evidence="10">
    <location>
        <begin position="74"/>
        <end position="94"/>
    </location>
</feature>
<comment type="subcellular location">
    <subcellularLocation>
        <location evidence="1">Cell membrane</location>
        <topology evidence="1">Multi-pass membrane protein</topology>
    </subcellularLocation>
</comment>
<dbReference type="InterPro" id="IPR027417">
    <property type="entry name" value="P-loop_NTPase"/>
</dbReference>
<feature type="transmembrane region" description="Helical" evidence="10">
    <location>
        <begin position="151"/>
        <end position="173"/>
    </location>
</feature>
<evidence type="ECO:0000313" key="14">
    <source>
        <dbReference type="Proteomes" id="UP000196475"/>
    </source>
</evidence>
<dbReference type="GO" id="GO:0015421">
    <property type="term" value="F:ABC-type oligopeptide transporter activity"/>
    <property type="evidence" value="ECO:0007669"/>
    <property type="project" value="TreeGrafter"/>
</dbReference>
<evidence type="ECO:0000256" key="3">
    <source>
        <dbReference type="ARBA" id="ARBA00022448"/>
    </source>
</evidence>
<keyword evidence="8 10" id="KW-1133">Transmembrane helix</keyword>
<dbReference type="PROSITE" id="PS50893">
    <property type="entry name" value="ABC_TRANSPORTER_2"/>
    <property type="match status" value="1"/>
</dbReference>
<evidence type="ECO:0000256" key="2">
    <source>
        <dbReference type="ARBA" id="ARBA00005417"/>
    </source>
</evidence>
<dbReference type="SUPFAM" id="SSF90123">
    <property type="entry name" value="ABC transporter transmembrane region"/>
    <property type="match status" value="1"/>
</dbReference>
<keyword evidence="9 10" id="KW-0472">Membrane</keyword>
<name>A0A1Y3PH54_9BACI</name>
<evidence type="ECO:0000256" key="7">
    <source>
        <dbReference type="ARBA" id="ARBA00022840"/>
    </source>
</evidence>
<dbReference type="PANTHER" id="PTHR43394:SF1">
    <property type="entry name" value="ATP-BINDING CASSETTE SUB-FAMILY B MEMBER 10, MITOCHONDRIAL"/>
    <property type="match status" value="1"/>
</dbReference>
<dbReference type="InterPro" id="IPR036640">
    <property type="entry name" value="ABC1_TM_sf"/>
</dbReference>
<evidence type="ECO:0000256" key="9">
    <source>
        <dbReference type="ARBA" id="ARBA00023136"/>
    </source>
</evidence>
<dbReference type="SUPFAM" id="SSF52540">
    <property type="entry name" value="P-loop containing nucleoside triphosphate hydrolases"/>
    <property type="match status" value="1"/>
</dbReference>
<feature type="domain" description="ABC transmembrane type-1" evidence="12">
    <location>
        <begin position="39"/>
        <end position="323"/>
    </location>
</feature>
<evidence type="ECO:0000256" key="8">
    <source>
        <dbReference type="ARBA" id="ARBA00022989"/>
    </source>
</evidence>
<dbReference type="Gene3D" id="1.20.1560.10">
    <property type="entry name" value="ABC transporter type 1, transmembrane domain"/>
    <property type="match status" value="1"/>
</dbReference>
<dbReference type="GO" id="GO:0016887">
    <property type="term" value="F:ATP hydrolysis activity"/>
    <property type="evidence" value="ECO:0007669"/>
    <property type="project" value="InterPro"/>
</dbReference>
<keyword evidence="7" id="KW-0067">ATP-binding</keyword>
<gene>
    <name evidence="13" type="ORF">BAA01_01005</name>
</gene>
<dbReference type="Pfam" id="PF00664">
    <property type="entry name" value="ABC_membrane"/>
    <property type="match status" value="1"/>
</dbReference>
<feature type="transmembrane region" description="Helical" evidence="10">
    <location>
        <begin position="179"/>
        <end position="198"/>
    </location>
</feature>
<dbReference type="GO" id="GO:0005524">
    <property type="term" value="F:ATP binding"/>
    <property type="evidence" value="ECO:0007669"/>
    <property type="project" value="UniProtKB-KW"/>
</dbReference>
<evidence type="ECO:0000256" key="10">
    <source>
        <dbReference type="SAM" id="Phobius"/>
    </source>
</evidence>
<evidence type="ECO:0000256" key="4">
    <source>
        <dbReference type="ARBA" id="ARBA00022475"/>
    </source>
</evidence>
<feature type="domain" description="ABC transporter" evidence="11">
    <location>
        <begin position="358"/>
        <end position="591"/>
    </location>
</feature>
<dbReference type="PROSITE" id="PS50929">
    <property type="entry name" value="ABC_TM1F"/>
    <property type="match status" value="1"/>
</dbReference>
<feature type="transmembrane region" description="Helical" evidence="10">
    <location>
        <begin position="34"/>
        <end position="54"/>
    </location>
</feature>
<protein>
    <recommendedName>
        <fullName evidence="15">ABC transporter ATP-binding protein</fullName>
    </recommendedName>
</protein>
<dbReference type="InterPro" id="IPR011527">
    <property type="entry name" value="ABC1_TM_dom"/>
</dbReference>
<keyword evidence="4" id="KW-1003">Cell membrane</keyword>
<evidence type="ECO:0008006" key="15">
    <source>
        <dbReference type="Google" id="ProtNLM"/>
    </source>
</evidence>
<accession>A0A1Y3PH54</accession>
<proteinExistence type="inferred from homology"/>
<dbReference type="InterPro" id="IPR039421">
    <property type="entry name" value="Type_1_exporter"/>
</dbReference>
<evidence type="ECO:0000259" key="12">
    <source>
        <dbReference type="PROSITE" id="PS50929"/>
    </source>
</evidence>
<sequence>MESVTHPDKRRDAGQENMSDRRLFRWMLGYTRPFWPVMFLALCLSLLLVAADVARPYLIKVAIDNHILSRSPDGWGLLGLGALFLGLVLFSSLLQYAQQFLLEMTGQRIIYNLRQEVFAHLVRMPMSFFDRNAAGRLVTRVTNDTEALNQLYAQVVVNLVKEVLLLLAIFLVMWQMSPLLTGVCLAVMPLLFLVTQLYRRLVREARRNVRLWLSRLNAFLGENLAGMQVIQAFVREAQQQKAFDEINDAYYRAGMRIMTVNSVFQPVIVLLGNLALALLLWIGGVAALDDQVTFGVVFAFTQYVRQFFAPLSALADRFAQIQSAMASAERLFAFLQEPVGPKGRAGAAALPRPVRGEIVFDNVWFAYEEEDWVLKGVSFQVRPGETVALVGETGAGKTSITRLLSRFYECQKGSIRLDGMDIREIPVAELRSRMGIVPQDVFLFSGDIAGNIALNRAVSEERLHQVVRMVGLEAFIQSLPLGLRTPLGERGVTLSMGQRQLLAFARAIVDDPDILVLDEATAHIDSETEQAVQVALRRISQGRTMLIVAHRLSTIRHADKIILLERGRIVEMGTHEALLAKGGRYKELYTLQRGPFHFVPQFDKMGSSRNGEG</sequence>
<comment type="caution">
    <text evidence="13">The sequence shown here is derived from an EMBL/GenBank/DDBJ whole genome shotgun (WGS) entry which is preliminary data.</text>
</comment>
<dbReference type="Pfam" id="PF00005">
    <property type="entry name" value="ABC_tran"/>
    <property type="match status" value="1"/>
</dbReference>
<feature type="transmembrane region" description="Helical" evidence="10">
    <location>
        <begin position="263"/>
        <end position="288"/>
    </location>
</feature>
<dbReference type="GO" id="GO:0005886">
    <property type="term" value="C:plasma membrane"/>
    <property type="evidence" value="ECO:0007669"/>
    <property type="project" value="UniProtKB-SubCell"/>
</dbReference>
<dbReference type="AlphaFoldDB" id="A0A1Y3PH54"/>
<evidence type="ECO:0000256" key="6">
    <source>
        <dbReference type="ARBA" id="ARBA00022741"/>
    </source>
</evidence>
<dbReference type="EMBL" id="LZRT01000130">
    <property type="protein sequence ID" value="OUM84428.1"/>
    <property type="molecule type" value="Genomic_DNA"/>
</dbReference>
<keyword evidence="6" id="KW-0547">Nucleotide-binding</keyword>
<dbReference type="CDD" id="cd03254">
    <property type="entry name" value="ABCC_Glucan_exporter_like"/>
    <property type="match status" value="1"/>
</dbReference>
<dbReference type="SMART" id="SM00382">
    <property type="entry name" value="AAA"/>
    <property type="match status" value="1"/>
</dbReference>
<dbReference type="CDD" id="cd18544">
    <property type="entry name" value="ABC_6TM_TmrA_like"/>
    <property type="match status" value="1"/>
</dbReference>
<dbReference type="Proteomes" id="UP000196475">
    <property type="component" value="Unassembled WGS sequence"/>
</dbReference>
<keyword evidence="5 10" id="KW-0812">Transmembrane</keyword>
<evidence type="ECO:0000256" key="5">
    <source>
        <dbReference type="ARBA" id="ARBA00022692"/>
    </source>
</evidence>
<evidence type="ECO:0000259" key="11">
    <source>
        <dbReference type="PROSITE" id="PS50893"/>
    </source>
</evidence>
<reference evidence="14" key="1">
    <citation type="submission" date="2016-06" db="EMBL/GenBank/DDBJ databases">
        <authorList>
            <person name="Nascimento L."/>
            <person name="Pereira R.V."/>
            <person name="Martins L.F."/>
            <person name="Quaggio R.B."/>
            <person name="Silva A.M."/>
            <person name="Setubal J.C."/>
        </authorList>
    </citation>
    <scope>NUCLEOTIDE SEQUENCE [LARGE SCALE GENOMIC DNA]</scope>
</reference>
<dbReference type="FunFam" id="1.20.1560.10:FF:000011">
    <property type="entry name" value="Multidrug ABC transporter ATP-binding protein"/>
    <property type="match status" value="1"/>
</dbReference>